<gene>
    <name evidence="2" type="ORF">K8F61_13955</name>
</gene>
<evidence type="ECO:0008006" key="4">
    <source>
        <dbReference type="Google" id="ProtNLM"/>
    </source>
</evidence>
<reference evidence="2 3" key="1">
    <citation type="submission" date="2023-01" db="EMBL/GenBank/DDBJ databases">
        <title>Characterization of estradiol degrading bacteria Microbacterium sp. MZT7 and reveal degrading genes through genome analysis.</title>
        <authorList>
            <person name="Hao P."/>
            <person name="Gao Y."/>
        </authorList>
    </citation>
    <scope>NUCLEOTIDE SEQUENCE [LARGE SCALE GENOMIC DNA]</scope>
    <source>
        <strain evidence="2 3">MZT7</strain>
    </source>
</reference>
<dbReference type="Proteomes" id="UP001199642">
    <property type="component" value="Chromosome"/>
</dbReference>
<name>A0ABY3RP75_9MICO</name>
<sequence>MDESQRGNTTHGPQLDDQMKQETRGMVQGHGAAHAEPFRESEPLPDDTDAEETREAFRGDGARAGDAPASADPATEDTDADDTDDGEGR</sequence>
<evidence type="ECO:0000256" key="1">
    <source>
        <dbReference type="SAM" id="MobiDB-lite"/>
    </source>
</evidence>
<protein>
    <recommendedName>
        <fullName evidence="4">Multidrug transporter</fullName>
    </recommendedName>
</protein>
<feature type="region of interest" description="Disordered" evidence="1">
    <location>
        <begin position="1"/>
        <end position="89"/>
    </location>
</feature>
<feature type="compositionally biased region" description="Low complexity" evidence="1">
    <location>
        <begin position="64"/>
        <end position="73"/>
    </location>
</feature>
<feature type="compositionally biased region" description="Acidic residues" evidence="1">
    <location>
        <begin position="74"/>
        <end position="89"/>
    </location>
</feature>
<evidence type="ECO:0000313" key="2">
    <source>
        <dbReference type="EMBL" id="UGS25757.1"/>
    </source>
</evidence>
<evidence type="ECO:0000313" key="3">
    <source>
        <dbReference type="Proteomes" id="UP001199642"/>
    </source>
</evidence>
<accession>A0ABY3RP75</accession>
<proteinExistence type="predicted"/>
<dbReference type="RefSeq" id="WP_067249642.1">
    <property type="nucleotide sequence ID" value="NZ_CP082781.1"/>
</dbReference>
<dbReference type="EMBL" id="CP082781">
    <property type="protein sequence ID" value="UGS25757.1"/>
    <property type="molecule type" value="Genomic_DNA"/>
</dbReference>
<keyword evidence="3" id="KW-1185">Reference proteome</keyword>
<feature type="compositionally biased region" description="Polar residues" evidence="1">
    <location>
        <begin position="1"/>
        <end position="12"/>
    </location>
</feature>
<feature type="compositionally biased region" description="Basic and acidic residues" evidence="1">
    <location>
        <begin position="51"/>
        <end position="63"/>
    </location>
</feature>
<organism evidence="2 3">
    <name type="scientific">Microbacterium resistens</name>
    <dbReference type="NCBI Taxonomy" id="156977"/>
    <lineage>
        <taxon>Bacteria</taxon>
        <taxon>Bacillati</taxon>
        <taxon>Actinomycetota</taxon>
        <taxon>Actinomycetes</taxon>
        <taxon>Micrococcales</taxon>
        <taxon>Microbacteriaceae</taxon>
        <taxon>Microbacterium</taxon>
    </lineage>
</organism>